<protein>
    <submittedName>
        <fullName evidence="3">Uncharacterized protein</fullName>
    </submittedName>
</protein>
<name>A0A2K8PNJ6_STRLA</name>
<proteinExistence type="predicted"/>
<keyword evidence="4" id="KW-1185">Reference proteome</keyword>
<feature type="transmembrane region" description="Helical" evidence="2">
    <location>
        <begin position="110"/>
        <end position="129"/>
    </location>
</feature>
<feature type="transmembrane region" description="Helical" evidence="2">
    <location>
        <begin position="85"/>
        <end position="103"/>
    </location>
</feature>
<dbReference type="AlphaFoldDB" id="A0A2K8PNJ6"/>
<evidence type="ECO:0000313" key="4">
    <source>
        <dbReference type="Proteomes" id="UP000231791"/>
    </source>
</evidence>
<dbReference type="RefSeq" id="WP_100660975.1">
    <property type="nucleotide sequence ID" value="NZ_CP024985.1"/>
</dbReference>
<evidence type="ECO:0000313" key="3">
    <source>
        <dbReference type="EMBL" id="ATZ27185.1"/>
    </source>
</evidence>
<sequence>MGVTEAVTPPSSPSDLPELPKPEAAVTPADIRDGAAVALVVGVAGVLLGLLWMWLAPRVQYVSNGENVFLRDTESEARIGADGTFFLLALGFGVLSGLGVFLWRRRGGVPLVIGLALGACFAALVGWRLGLWLGPGSDVAASAAKAGKGVPFDAPLQLLAHGALLVWPMTAVAVHLGLTAVWGPRDPSPSAEWYGAYPPPHVHADPTPSEPPRATS</sequence>
<reference evidence="3 4" key="1">
    <citation type="submission" date="2017-11" db="EMBL/GenBank/DDBJ databases">
        <title>Complete genome sequence of Streptomyces lavendulae subsp. lavendulae CCM 3239 (formerly 'Streptomyces aureofaciens CCM 3239'), the producer of the angucycline-type antibiotic auricin.</title>
        <authorList>
            <person name="Busche T."/>
            <person name="Novakova R."/>
            <person name="Al'Dilaimi A."/>
            <person name="Homerova D."/>
            <person name="Feckova L."/>
            <person name="Rezuchova B."/>
            <person name="Mingyar E."/>
            <person name="Csolleiova D."/>
            <person name="Bekeova C."/>
            <person name="Winkler A."/>
            <person name="Sevcikova B."/>
            <person name="Kalinowski J."/>
            <person name="Kormanec J."/>
            <person name="Ruckert C."/>
        </authorList>
    </citation>
    <scope>NUCLEOTIDE SEQUENCE [LARGE SCALE GENOMIC DNA]</scope>
    <source>
        <strain evidence="3 4">CCM 3239</strain>
    </source>
</reference>
<gene>
    <name evidence="3" type="ORF">SLAV_26965</name>
</gene>
<feature type="region of interest" description="Disordered" evidence="1">
    <location>
        <begin position="193"/>
        <end position="216"/>
    </location>
</feature>
<feature type="transmembrane region" description="Helical" evidence="2">
    <location>
        <begin position="35"/>
        <end position="55"/>
    </location>
</feature>
<organism evidence="3 4">
    <name type="scientific">Streptomyces lavendulae subsp. lavendulae</name>
    <dbReference type="NCBI Taxonomy" id="58340"/>
    <lineage>
        <taxon>Bacteria</taxon>
        <taxon>Bacillati</taxon>
        <taxon>Actinomycetota</taxon>
        <taxon>Actinomycetes</taxon>
        <taxon>Kitasatosporales</taxon>
        <taxon>Streptomycetaceae</taxon>
        <taxon>Streptomyces</taxon>
    </lineage>
</organism>
<evidence type="ECO:0000256" key="2">
    <source>
        <dbReference type="SAM" id="Phobius"/>
    </source>
</evidence>
<feature type="region of interest" description="Disordered" evidence="1">
    <location>
        <begin position="1"/>
        <end position="22"/>
    </location>
</feature>
<accession>A0A2K8PNJ6</accession>
<dbReference type="Proteomes" id="UP000231791">
    <property type="component" value="Chromosome"/>
</dbReference>
<dbReference type="KEGG" id="slx:SLAV_26965"/>
<keyword evidence="2" id="KW-0812">Transmembrane</keyword>
<dbReference type="GeneID" id="49386403"/>
<keyword evidence="2" id="KW-1133">Transmembrane helix</keyword>
<dbReference type="EMBL" id="CP024985">
    <property type="protein sequence ID" value="ATZ27185.1"/>
    <property type="molecule type" value="Genomic_DNA"/>
</dbReference>
<keyword evidence="2" id="KW-0472">Membrane</keyword>
<feature type="transmembrane region" description="Helical" evidence="2">
    <location>
        <begin position="158"/>
        <end position="182"/>
    </location>
</feature>
<evidence type="ECO:0000256" key="1">
    <source>
        <dbReference type="SAM" id="MobiDB-lite"/>
    </source>
</evidence>
<dbReference type="OrthoDB" id="4350296at2"/>